<organism evidence="2 3">
    <name type="scientific">Diplodia seriata</name>
    <dbReference type="NCBI Taxonomy" id="420778"/>
    <lineage>
        <taxon>Eukaryota</taxon>
        <taxon>Fungi</taxon>
        <taxon>Dikarya</taxon>
        <taxon>Ascomycota</taxon>
        <taxon>Pezizomycotina</taxon>
        <taxon>Dothideomycetes</taxon>
        <taxon>Dothideomycetes incertae sedis</taxon>
        <taxon>Botryosphaeriales</taxon>
        <taxon>Botryosphaeriaceae</taxon>
        <taxon>Diplodia</taxon>
    </lineage>
</organism>
<gene>
    <name evidence="2" type="ORF">SLS55_010444</name>
</gene>
<dbReference type="InterPro" id="IPR048423">
    <property type="entry name" value="DRL_cat"/>
</dbReference>
<dbReference type="PANTHER" id="PTHR37850:SF3">
    <property type="entry name" value="BLR7815 PROTEIN"/>
    <property type="match status" value="1"/>
</dbReference>
<dbReference type="RefSeq" id="XP_066628109.1">
    <property type="nucleotide sequence ID" value="XM_066781826.1"/>
</dbReference>
<evidence type="ECO:0000259" key="1">
    <source>
        <dbReference type="Pfam" id="PF21135"/>
    </source>
</evidence>
<name>A0ABR3BYJ0_9PEZI</name>
<proteinExistence type="predicted"/>
<dbReference type="Pfam" id="PF21135">
    <property type="entry name" value="DRL_cat"/>
    <property type="match status" value="1"/>
</dbReference>
<sequence>MADVVCAGKGTKHLPAFHYSTPATVWDHYGFTREQVASGDFNAQMFNSFLDGTKSALEMAAVANGCDLAPPRGGLAFPPCGRQRLPEVLRPRDDGGMLDGKGMVEVVSCLERDGRPVRDDLRWGVYVVIEGEDAKRLVGALADGCVRT</sequence>
<reference evidence="2 3" key="1">
    <citation type="submission" date="2024-02" db="EMBL/GenBank/DDBJ databases">
        <title>De novo assembly and annotation of 12 fungi associated with fruit tree decline syndrome in Ontario, Canada.</title>
        <authorList>
            <person name="Sulman M."/>
            <person name="Ellouze W."/>
            <person name="Ilyukhin E."/>
        </authorList>
    </citation>
    <scope>NUCLEOTIDE SEQUENCE [LARGE SCALE GENOMIC DNA]</scope>
    <source>
        <strain evidence="2 3">FDS-637</strain>
    </source>
</reference>
<evidence type="ECO:0000313" key="3">
    <source>
        <dbReference type="Proteomes" id="UP001430584"/>
    </source>
</evidence>
<keyword evidence="3" id="KW-1185">Reference proteome</keyword>
<comment type="caution">
    <text evidence="2">The sequence shown here is derived from an EMBL/GenBank/DDBJ whole genome shotgun (WGS) entry which is preliminary data.</text>
</comment>
<dbReference type="PANTHER" id="PTHR37850">
    <property type="entry name" value="STRU PROTEIN"/>
    <property type="match status" value="1"/>
</dbReference>
<evidence type="ECO:0000313" key="2">
    <source>
        <dbReference type="EMBL" id="KAL0253465.1"/>
    </source>
</evidence>
<protein>
    <recommendedName>
        <fullName evidence="1">Oxidoreductase DRL-like catalytic domain-containing protein</fullName>
    </recommendedName>
</protein>
<accession>A0ABR3BYJ0</accession>
<dbReference type="EMBL" id="JAJVCZ030000012">
    <property type="protein sequence ID" value="KAL0253465.1"/>
    <property type="molecule type" value="Genomic_DNA"/>
</dbReference>
<feature type="domain" description="Oxidoreductase DRL-like catalytic" evidence="1">
    <location>
        <begin position="3"/>
        <end position="135"/>
    </location>
</feature>
<dbReference type="GeneID" id="92014529"/>
<dbReference type="Proteomes" id="UP001430584">
    <property type="component" value="Unassembled WGS sequence"/>
</dbReference>